<organism evidence="1 2">
    <name type="scientific">Thelephora ganbajun</name>
    <name type="common">Ganba fungus</name>
    <dbReference type="NCBI Taxonomy" id="370292"/>
    <lineage>
        <taxon>Eukaryota</taxon>
        <taxon>Fungi</taxon>
        <taxon>Dikarya</taxon>
        <taxon>Basidiomycota</taxon>
        <taxon>Agaricomycotina</taxon>
        <taxon>Agaricomycetes</taxon>
        <taxon>Thelephorales</taxon>
        <taxon>Thelephoraceae</taxon>
        <taxon>Thelephora</taxon>
    </lineage>
</organism>
<evidence type="ECO:0000313" key="2">
    <source>
        <dbReference type="Proteomes" id="UP000886501"/>
    </source>
</evidence>
<accession>A0ACB6Z5B0</accession>
<sequence length="188" mass="20641">MFYYISFLDASEYISAINPTVSSSIPPSAVPVIIYGLTRRPRISAMATTRSPIQIHNSSQPCTEKPDLRNNMTNSRLEKHMSSGSTCSSLFSFSLFFLLLFFPDFEELGKGHPDRLIPTPRVGGGNFPFANSFADTPRVSNARDPPSSPACPYQNNLVPPPAPRSIIAMIRSLVRSSCGVKRDECSPP</sequence>
<reference evidence="1" key="2">
    <citation type="journal article" date="2020" name="Nat. Commun.">
        <title>Large-scale genome sequencing of mycorrhizal fungi provides insights into the early evolution of symbiotic traits.</title>
        <authorList>
            <person name="Miyauchi S."/>
            <person name="Kiss E."/>
            <person name="Kuo A."/>
            <person name="Drula E."/>
            <person name="Kohler A."/>
            <person name="Sanchez-Garcia M."/>
            <person name="Morin E."/>
            <person name="Andreopoulos B."/>
            <person name="Barry K.W."/>
            <person name="Bonito G."/>
            <person name="Buee M."/>
            <person name="Carver A."/>
            <person name="Chen C."/>
            <person name="Cichocki N."/>
            <person name="Clum A."/>
            <person name="Culley D."/>
            <person name="Crous P.W."/>
            <person name="Fauchery L."/>
            <person name="Girlanda M."/>
            <person name="Hayes R.D."/>
            <person name="Keri Z."/>
            <person name="LaButti K."/>
            <person name="Lipzen A."/>
            <person name="Lombard V."/>
            <person name="Magnuson J."/>
            <person name="Maillard F."/>
            <person name="Murat C."/>
            <person name="Nolan M."/>
            <person name="Ohm R.A."/>
            <person name="Pangilinan J."/>
            <person name="Pereira M.F."/>
            <person name="Perotto S."/>
            <person name="Peter M."/>
            <person name="Pfister S."/>
            <person name="Riley R."/>
            <person name="Sitrit Y."/>
            <person name="Stielow J.B."/>
            <person name="Szollosi G."/>
            <person name="Zifcakova L."/>
            <person name="Stursova M."/>
            <person name="Spatafora J.W."/>
            <person name="Tedersoo L."/>
            <person name="Vaario L.M."/>
            <person name="Yamada A."/>
            <person name="Yan M."/>
            <person name="Wang P."/>
            <person name="Xu J."/>
            <person name="Bruns T."/>
            <person name="Baldrian P."/>
            <person name="Vilgalys R."/>
            <person name="Dunand C."/>
            <person name="Henrissat B."/>
            <person name="Grigoriev I.V."/>
            <person name="Hibbett D."/>
            <person name="Nagy L.G."/>
            <person name="Martin F.M."/>
        </authorList>
    </citation>
    <scope>NUCLEOTIDE SEQUENCE</scope>
    <source>
        <strain evidence="1">P2</strain>
    </source>
</reference>
<protein>
    <submittedName>
        <fullName evidence="1">Uncharacterized protein</fullName>
    </submittedName>
</protein>
<name>A0ACB6Z5B0_THEGA</name>
<evidence type="ECO:0000313" key="1">
    <source>
        <dbReference type="EMBL" id="KAF9644714.1"/>
    </source>
</evidence>
<reference evidence="1" key="1">
    <citation type="submission" date="2019-10" db="EMBL/GenBank/DDBJ databases">
        <authorList>
            <consortium name="DOE Joint Genome Institute"/>
            <person name="Kuo A."/>
            <person name="Miyauchi S."/>
            <person name="Kiss E."/>
            <person name="Drula E."/>
            <person name="Kohler A."/>
            <person name="Sanchez-Garcia M."/>
            <person name="Andreopoulos B."/>
            <person name="Barry K.W."/>
            <person name="Bonito G."/>
            <person name="Buee M."/>
            <person name="Carver A."/>
            <person name="Chen C."/>
            <person name="Cichocki N."/>
            <person name="Clum A."/>
            <person name="Culley D."/>
            <person name="Crous P.W."/>
            <person name="Fauchery L."/>
            <person name="Girlanda M."/>
            <person name="Hayes R."/>
            <person name="Keri Z."/>
            <person name="Labutti K."/>
            <person name="Lipzen A."/>
            <person name="Lombard V."/>
            <person name="Magnuson J."/>
            <person name="Maillard F."/>
            <person name="Morin E."/>
            <person name="Murat C."/>
            <person name="Nolan M."/>
            <person name="Ohm R."/>
            <person name="Pangilinan J."/>
            <person name="Pereira M."/>
            <person name="Perotto S."/>
            <person name="Peter M."/>
            <person name="Riley R."/>
            <person name="Sitrit Y."/>
            <person name="Stielow B."/>
            <person name="Szollosi G."/>
            <person name="Zifcakova L."/>
            <person name="Stursova M."/>
            <person name="Spatafora J.W."/>
            <person name="Tedersoo L."/>
            <person name="Vaario L.-M."/>
            <person name="Yamada A."/>
            <person name="Yan M."/>
            <person name="Wang P."/>
            <person name="Xu J."/>
            <person name="Bruns T."/>
            <person name="Baldrian P."/>
            <person name="Vilgalys R."/>
            <person name="Henrissat B."/>
            <person name="Grigoriev I.V."/>
            <person name="Hibbett D."/>
            <person name="Nagy L.G."/>
            <person name="Martin F.M."/>
        </authorList>
    </citation>
    <scope>NUCLEOTIDE SEQUENCE</scope>
    <source>
        <strain evidence="1">P2</strain>
    </source>
</reference>
<comment type="caution">
    <text evidence="1">The sequence shown here is derived from an EMBL/GenBank/DDBJ whole genome shotgun (WGS) entry which is preliminary data.</text>
</comment>
<keyword evidence="2" id="KW-1185">Reference proteome</keyword>
<dbReference type="EMBL" id="MU118123">
    <property type="protein sequence ID" value="KAF9644714.1"/>
    <property type="molecule type" value="Genomic_DNA"/>
</dbReference>
<dbReference type="Proteomes" id="UP000886501">
    <property type="component" value="Unassembled WGS sequence"/>
</dbReference>
<gene>
    <name evidence="1" type="ORF">BDM02DRAFT_876813</name>
</gene>
<proteinExistence type="predicted"/>